<proteinExistence type="predicted"/>
<name>A0A932VSG3_9BACT</name>
<dbReference type="Gene3D" id="3.20.20.70">
    <property type="entry name" value="Aldolase class I"/>
    <property type="match status" value="1"/>
</dbReference>
<dbReference type="Pfam" id="PF08666">
    <property type="entry name" value="SAF"/>
    <property type="match status" value="1"/>
</dbReference>
<dbReference type="AlphaFoldDB" id="A0A932VSG3"/>
<dbReference type="SUPFAM" id="SSF51569">
    <property type="entry name" value="Aldolase"/>
    <property type="match status" value="1"/>
</dbReference>
<dbReference type="PANTHER" id="PTHR42966:SF1">
    <property type="entry name" value="SIALIC ACID SYNTHASE"/>
    <property type="match status" value="1"/>
</dbReference>
<dbReference type="CDD" id="cd11615">
    <property type="entry name" value="SAF_NeuB_like"/>
    <property type="match status" value="1"/>
</dbReference>
<dbReference type="Proteomes" id="UP000753196">
    <property type="component" value="Unassembled WGS sequence"/>
</dbReference>
<dbReference type="InterPro" id="IPR036732">
    <property type="entry name" value="AFP_Neu5c_C_sf"/>
</dbReference>
<dbReference type="Pfam" id="PF03102">
    <property type="entry name" value="NeuB"/>
    <property type="match status" value="1"/>
</dbReference>
<dbReference type="GO" id="GO:0016051">
    <property type="term" value="P:carbohydrate biosynthetic process"/>
    <property type="evidence" value="ECO:0007669"/>
    <property type="project" value="InterPro"/>
</dbReference>
<dbReference type="InterPro" id="IPR051690">
    <property type="entry name" value="PseI-like"/>
</dbReference>
<dbReference type="Gene3D" id="3.90.1210.10">
    <property type="entry name" value="Antifreeze-like/N-acetylneuraminic acid synthase C-terminal domain"/>
    <property type="match status" value="1"/>
</dbReference>
<dbReference type="InterPro" id="IPR013785">
    <property type="entry name" value="Aldolase_TIM"/>
</dbReference>
<dbReference type="InterPro" id="IPR057736">
    <property type="entry name" value="SAF_PseI/NeuA/NeuB"/>
</dbReference>
<dbReference type="PANTHER" id="PTHR42966">
    <property type="entry name" value="N-ACETYLNEURAMINATE SYNTHASE"/>
    <property type="match status" value="1"/>
</dbReference>
<comment type="caution">
    <text evidence="2">The sequence shown here is derived from an EMBL/GenBank/DDBJ whole genome shotgun (WGS) entry which is preliminary data.</text>
</comment>
<dbReference type="SMART" id="SM00858">
    <property type="entry name" value="SAF"/>
    <property type="match status" value="1"/>
</dbReference>
<organism evidence="2 3">
    <name type="scientific">Candidatus Sungiibacteriota bacterium</name>
    <dbReference type="NCBI Taxonomy" id="2750080"/>
    <lineage>
        <taxon>Bacteria</taxon>
        <taxon>Candidatus Sungiibacteriota</taxon>
    </lineage>
</organism>
<dbReference type="PROSITE" id="PS50844">
    <property type="entry name" value="AFP_LIKE"/>
    <property type="match status" value="1"/>
</dbReference>
<gene>
    <name evidence="2" type="ORF">HY221_02335</name>
</gene>
<sequence>VSHEARVWAAVHQGANFIEKHFTLDRAQPDADSRFSLNPADLAQTIQTVRAAEEALGGERKVFDEEKSTAQWAKRSVVAAMDIPAGAEITRAHLTSKRPGTGIRSKDYHAMLGKRATALIAKNTLIRWEQLEN</sequence>
<dbReference type="SUPFAM" id="SSF51269">
    <property type="entry name" value="AFP III-like domain"/>
    <property type="match status" value="1"/>
</dbReference>
<evidence type="ECO:0000313" key="3">
    <source>
        <dbReference type="Proteomes" id="UP000753196"/>
    </source>
</evidence>
<dbReference type="InterPro" id="IPR013974">
    <property type="entry name" value="SAF"/>
</dbReference>
<feature type="domain" description="AFP-like" evidence="1">
    <location>
        <begin position="76"/>
        <end position="133"/>
    </location>
</feature>
<dbReference type="InterPro" id="IPR013132">
    <property type="entry name" value="PseI/NeuA/B-like_N"/>
</dbReference>
<dbReference type="EMBL" id="JACQCR010000055">
    <property type="protein sequence ID" value="MBI3631151.1"/>
    <property type="molecule type" value="Genomic_DNA"/>
</dbReference>
<feature type="non-terminal residue" evidence="2">
    <location>
        <position position="1"/>
    </location>
</feature>
<protein>
    <submittedName>
        <fullName evidence="2">N-acetylneuraminate synthase family protein</fullName>
    </submittedName>
</protein>
<evidence type="ECO:0000313" key="2">
    <source>
        <dbReference type="EMBL" id="MBI3631151.1"/>
    </source>
</evidence>
<evidence type="ECO:0000259" key="1">
    <source>
        <dbReference type="PROSITE" id="PS50844"/>
    </source>
</evidence>
<reference evidence="2" key="1">
    <citation type="submission" date="2020-07" db="EMBL/GenBank/DDBJ databases">
        <title>Huge and variable diversity of episymbiotic CPR bacteria and DPANN archaea in groundwater ecosystems.</title>
        <authorList>
            <person name="He C.Y."/>
            <person name="Keren R."/>
            <person name="Whittaker M."/>
            <person name="Farag I.F."/>
            <person name="Doudna J."/>
            <person name="Cate J.H.D."/>
            <person name="Banfield J.F."/>
        </authorList>
    </citation>
    <scope>NUCLEOTIDE SEQUENCE</scope>
    <source>
        <strain evidence="2">NC_groundwater_973_Pr1_S-0.2um_54_13</strain>
    </source>
</reference>
<accession>A0A932VSG3</accession>
<dbReference type="GO" id="GO:0047444">
    <property type="term" value="F:N-acylneuraminate-9-phosphate synthase activity"/>
    <property type="evidence" value="ECO:0007669"/>
    <property type="project" value="TreeGrafter"/>
</dbReference>
<dbReference type="InterPro" id="IPR006190">
    <property type="entry name" value="SAF_AFP_Neu5Ac"/>
</dbReference>